<dbReference type="Gene3D" id="3.40.50.300">
    <property type="entry name" value="P-loop containing nucleotide triphosphate hydrolases"/>
    <property type="match status" value="1"/>
</dbReference>
<proteinExistence type="inferred from homology"/>
<dbReference type="Gene3D" id="3.30.420.280">
    <property type="match status" value="1"/>
</dbReference>
<evidence type="ECO:0000313" key="3">
    <source>
        <dbReference type="EMBL" id="MBB6578962.1"/>
    </source>
</evidence>
<sequence length="505" mass="57176">MVTQAKPNLSKLTREEKVQLLELLQEKARRKARRKLYDYAPYPRQIDFHNEGAHYRERLFRAGNQLGKTWSSAYEIAMHLTGDYPEWWGGRRWDRAVVGWALGESMESTRDTLQRLVLGRPGEWGTGTIPGDRIVGTPKRAQGIADAVDSVAVRHKSGGLSRLYFKSYEKGRSKLQGETLDFAALDEEPPLDIYTETLTRTNATGGIVWITFTPLKGMSEVVRLFLQAPTAARKDVNMTIDDVGHYTAEKKAEIIASYPEHEREARAKGIPTLGSGRIFPVADSLISVDPFPLPDLWPRIAGMDFGWDHPSAAAWLAWDRDENTIYVYDAMRVRESTPAEQAPTIKSKGDWIPMAWPHDGLQHEKGSGEQLAEQYRAQGVAMLHENAKFPEGHSPDGQGRVSRTSVEAGLIAMLDGFYANDPARYEQQRVNTGEDKPLRIKVFSNLTDWFDEFRLYHRKDGKVVKLQDDLMAATRYAFMMLRYAATPPKPKAGQLVRRRRGSSWV</sequence>
<dbReference type="InterPro" id="IPR044265">
    <property type="entry name" value="Terminase_large_su_BPP22"/>
</dbReference>
<dbReference type="Pfam" id="PF03237">
    <property type="entry name" value="Terminase_6N"/>
    <property type="match status" value="1"/>
</dbReference>
<accession>A0ABR6RII4</accession>
<evidence type="ECO:0000313" key="4">
    <source>
        <dbReference type="Proteomes" id="UP000562492"/>
    </source>
</evidence>
<evidence type="ECO:0000259" key="2">
    <source>
        <dbReference type="Pfam" id="PF17289"/>
    </source>
</evidence>
<evidence type="ECO:0000256" key="1">
    <source>
        <dbReference type="ARBA" id="ARBA00022612"/>
    </source>
</evidence>
<keyword evidence="4" id="KW-1185">Reference proteome</keyword>
<keyword evidence="1" id="KW-1188">Viral release from host cell</keyword>
<dbReference type="RefSeq" id="WP_221452091.1">
    <property type="nucleotide sequence ID" value="NZ_JACHKZ010000021.1"/>
</dbReference>
<dbReference type="Pfam" id="PF17289">
    <property type="entry name" value="Terminase_6C"/>
    <property type="match status" value="1"/>
</dbReference>
<name>A0ABR6RII4_9BURK</name>
<dbReference type="HAMAP" id="MF_04148">
    <property type="entry name" value="TERL_BPP22"/>
    <property type="match status" value="1"/>
</dbReference>
<organism evidence="3 4">
    <name type="scientific">Comamonas odontotermitis</name>
    <dbReference type="NCBI Taxonomy" id="379895"/>
    <lineage>
        <taxon>Bacteria</taxon>
        <taxon>Pseudomonadati</taxon>
        <taxon>Pseudomonadota</taxon>
        <taxon>Betaproteobacteria</taxon>
        <taxon>Burkholderiales</taxon>
        <taxon>Comamonadaceae</taxon>
        <taxon>Comamonas</taxon>
    </lineage>
</organism>
<protein>
    <submittedName>
        <fullName evidence="3">Phage terminase large subunit-like protein</fullName>
    </submittedName>
</protein>
<feature type="domain" description="Terminase large subunit gp17-like C-terminal" evidence="2">
    <location>
        <begin position="302"/>
        <end position="480"/>
    </location>
</feature>
<dbReference type="EMBL" id="JACHKZ010000021">
    <property type="protein sequence ID" value="MBB6578962.1"/>
    <property type="molecule type" value="Genomic_DNA"/>
</dbReference>
<comment type="caution">
    <text evidence="3">The sequence shown here is derived from an EMBL/GenBank/DDBJ whole genome shotgun (WGS) entry which is preliminary data.</text>
</comment>
<reference evidence="3 4" key="1">
    <citation type="submission" date="2020-08" db="EMBL/GenBank/DDBJ databases">
        <title>Functional genomics of gut bacteria from endangered species of beetles.</title>
        <authorList>
            <person name="Carlos-Shanley C."/>
        </authorList>
    </citation>
    <scope>NUCLEOTIDE SEQUENCE [LARGE SCALE GENOMIC DNA]</scope>
    <source>
        <strain evidence="3 4">S00124</strain>
    </source>
</reference>
<dbReference type="InterPro" id="IPR027417">
    <property type="entry name" value="P-loop_NTPase"/>
</dbReference>
<dbReference type="Proteomes" id="UP000562492">
    <property type="component" value="Unassembled WGS sequence"/>
</dbReference>
<dbReference type="InterPro" id="IPR035421">
    <property type="entry name" value="Terminase_6C"/>
</dbReference>
<gene>
    <name evidence="3" type="ORF">HNP33_003067</name>
</gene>